<comment type="caution">
    <text evidence="2">The sequence shown here is derived from an EMBL/GenBank/DDBJ whole genome shotgun (WGS) entry which is preliminary data.</text>
</comment>
<gene>
    <name evidence="2" type="ORF">AMK59_6256</name>
</gene>
<feature type="non-terminal residue" evidence="2">
    <location>
        <position position="1"/>
    </location>
</feature>
<evidence type="ECO:0000313" key="3">
    <source>
        <dbReference type="Proteomes" id="UP000051574"/>
    </source>
</evidence>
<protein>
    <submittedName>
        <fullName evidence="2">Uncharacterized protein</fullName>
    </submittedName>
</protein>
<dbReference type="AlphaFoldDB" id="A0A0T6B1R5"/>
<dbReference type="Proteomes" id="UP000051574">
    <property type="component" value="Unassembled WGS sequence"/>
</dbReference>
<keyword evidence="1" id="KW-1133">Transmembrane helix</keyword>
<accession>A0A0T6B1R5</accession>
<feature type="transmembrane region" description="Helical" evidence="1">
    <location>
        <begin position="64"/>
        <end position="88"/>
    </location>
</feature>
<organism evidence="2 3">
    <name type="scientific">Oryctes borbonicus</name>
    <dbReference type="NCBI Taxonomy" id="1629725"/>
    <lineage>
        <taxon>Eukaryota</taxon>
        <taxon>Metazoa</taxon>
        <taxon>Ecdysozoa</taxon>
        <taxon>Arthropoda</taxon>
        <taxon>Hexapoda</taxon>
        <taxon>Insecta</taxon>
        <taxon>Pterygota</taxon>
        <taxon>Neoptera</taxon>
        <taxon>Endopterygota</taxon>
        <taxon>Coleoptera</taxon>
        <taxon>Polyphaga</taxon>
        <taxon>Scarabaeiformia</taxon>
        <taxon>Scarabaeidae</taxon>
        <taxon>Dynastinae</taxon>
        <taxon>Oryctes</taxon>
    </lineage>
</organism>
<name>A0A0T6B1R5_9SCAR</name>
<keyword evidence="1" id="KW-0812">Transmembrane</keyword>
<reference evidence="2 3" key="1">
    <citation type="submission" date="2015-09" db="EMBL/GenBank/DDBJ databases">
        <title>Draft genome of the scarab beetle Oryctes borbonicus.</title>
        <authorList>
            <person name="Meyer J.M."/>
            <person name="Markov G.V."/>
            <person name="Baskaran P."/>
            <person name="Herrmann M."/>
            <person name="Sommer R.J."/>
            <person name="Roedelsperger C."/>
        </authorList>
    </citation>
    <scope>NUCLEOTIDE SEQUENCE [LARGE SCALE GENOMIC DNA]</scope>
    <source>
        <strain evidence="2">OB123</strain>
        <tissue evidence="2">Whole animal</tissue>
    </source>
</reference>
<evidence type="ECO:0000313" key="2">
    <source>
        <dbReference type="EMBL" id="KRT81289.1"/>
    </source>
</evidence>
<evidence type="ECO:0000256" key="1">
    <source>
        <dbReference type="SAM" id="Phobius"/>
    </source>
</evidence>
<keyword evidence="1" id="KW-0472">Membrane</keyword>
<sequence length="121" mass="14004">DQYYYQQTVAGRPIYVQGPPPPPVNAARTPVIRGRQLPEETYDEDVFENSFNTTQIRHRFVRKVYLLLFTLLAFTSIVIAVFVFEYYLESSEVKLVFISVCFRENVNTFARGNILIGLGFL</sequence>
<keyword evidence="3" id="KW-1185">Reference proteome</keyword>
<proteinExistence type="predicted"/>
<dbReference type="EMBL" id="LJIG01016209">
    <property type="protein sequence ID" value="KRT81289.1"/>
    <property type="molecule type" value="Genomic_DNA"/>
</dbReference>